<evidence type="ECO:0000313" key="3">
    <source>
        <dbReference type="EMBL" id="NOJ44610.1"/>
    </source>
</evidence>
<sequence>MVAYRFEDSRGSECVERHLAGFAGILQVDCYAAYNRLAKSAGANEGVRLAACFAHVRRRFYELHVNESSHLATQTVTTMAGIWAIGADIRGQDPATRAKARLERCEPIVSTLFDLWEREVPRLSGKSKLAEAIRYALSRRAALERFLTDGRIEIDSNIVERAIRPQTITRKNALFAGSHGGGRTWATIATLLQTAKMNDVDPHTWLTQTLDRIAQGWPITQIDALMPWNFKA</sequence>
<dbReference type="NCBIfam" id="NF033517">
    <property type="entry name" value="transpos_IS66"/>
    <property type="match status" value="1"/>
</dbReference>
<organism evidence="3 4">
    <name type="scientific">Bradyrhizobium australiense</name>
    <dbReference type="NCBI Taxonomy" id="2721161"/>
    <lineage>
        <taxon>Bacteria</taxon>
        <taxon>Pseudomonadati</taxon>
        <taxon>Pseudomonadota</taxon>
        <taxon>Alphaproteobacteria</taxon>
        <taxon>Hyphomicrobiales</taxon>
        <taxon>Nitrobacteraceae</taxon>
        <taxon>Bradyrhizobium</taxon>
    </lineage>
</organism>
<accession>A0A7Y4M088</accession>
<proteinExistence type="predicted"/>
<evidence type="ECO:0000313" key="4">
    <source>
        <dbReference type="Proteomes" id="UP000544122"/>
    </source>
</evidence>
<gene>
    <name evidence="3" type="ORF">HCN58_34795</name>
</gene>
<feature type="domain" description="Transposase IS66 C-terminal" evidence="2">
    <location>
        <begin position="190"/>
        <end position="228"/>
    </location>
</feature>
<feature type="domain" description="Transposase IS66 central" evidence="1">
    <location>
        <begin position="1"/>
        <end position="183"/>
    </location>
</feature>
<protein>
    <submittedName>
        <fullName evidence="3">IS66 family transposase</fullName>
    </submittedName>
</protein>
<comment type="caution">
    <text evidence="3">The sequence shown here is derived from an EMBL/GenBank/DDBJ whole genome shotgun (WGS) entry which is preliminary data.</text>
</comment>
<dbReference type="InterPro" id="IPR052344">
    <property type="entry name" value="Transposase-related"/>
</dbReference>
<dbReference type="EMBL" id="JAAVLX010000021">
    <property type="protein sequence ID" value="NOJ44610.1"/>
    <property type="molecule type" value="Genomic_DNA"/>
</dbReference>
<dbReference type="AlphaFoldDB" id="A0A7Y4M088"/>
<dbReference type="Pfam" id="PF13817">
    <property type="entry name" value="DDE_Tnp_IS66_C"/>
    <property type="match status" value="1"/>
</dbReference>
<name>A0A7Y4M088_9BRAD</name>
<dbReference type="Proteomes" id="UP000544122">
    <property type="component" value="Unassembled WGS sequence"/>
</dbReference>
<keyword evidence="4" id="KW-1185">Reference proteome</keyword>
<dbReference type="InterPro" id="IPR004291">
    <property type="entry name" value="Transposase_IS66_central"/>
</dbReference>
<dbReference type="PANTHER" id="PTHR33678">
    <property type="entry name" value="BLL1576 PROTEIN"/>
    <property type="match status" value="1"/>
</dbReference>
<dbReference type="Pfam" id="PF03050">
    <property type="entry name" value="DDE_Tnp_IS66"/>
    <property type="match status" value="1"/>
</dbReference>
<reference evidence="3 4" key="1">
    <citation type="submission" date="2020-03" db="EMBL/GenBank/DDBJ databases">
        <title>Bradyrhizobium diversity isolated from nodules of Indigofera sp.</title>
        <authorList>
            <person name="Klepa M."/>
            <person name="Helene L."/>
            <person name="Hungria M."/>
        </authorList>
    </citation>
    <scope>NUCLEOTIDE SEQUENCE [LARGE SCALE GENOMIC DNA]</scope>
    <source>
        <strain evidence="3 4">WSM 1791</strain>
    </source>
</reference>
<evidence type="ECO:0000259" key="2">
    <source>
        <dbReference type="Pfam" id="PF13817"/>
    </source>
</evidence>
<dbReference type="PANTHER" id="PTHR33678:SF1">
    <property type="entry name" value="BLL1576 PROTEIN"/>
    <property type="match status" value="1"/>
</dbReference>
<evidence type="ECO:0000259" key="1">
    <source>
        <dbReference type="Pfam" id="PF03050"/>
    </source>
</evidence>
<dbReference type="InterPro" id="IPR039552">
    <property type="entry name" value="IS66_C"/>
</dbReference>